<dbReference type="InterPro" id="IPR038731">
    <property type="entry name" value="RgtA/B/C-like"/>
</dbReference>
<dbReference type="Pfam" id="PF13231">
    <property type="entry name" value="PMT_2"/>
    <property type="match status" value="1"/>
</dbReference>
<dbReference type="EMBL" id="JACICY010000005">
    <property type="protein sequence ID" value="MBB3861260.1"/>
    <property type="molecule type" value="Genomic_DNA"/>
</dbReference>
<keyword evidence="5 8" id="KW-0812">Transmembrane</keyword>
<evidence type="ECO:0000256" key="2">
    <source>
        <dbReference type="ARBA" id="ARBA00022475"/>
    </source>
</evidence>
<feature type="domain" description="Glycosyltransferase RgtA/B/C/D-like" evidence="9">
    <location>
        <begin position="44"/>
        <end position="199"/>
    </location>
</feature>
<keyword evidence="11" id="KW-1185">Reference proteome</keyword>
<dbReference type="Proteomes" id="UP000562395">
    <property type="component" value="Unassembled WGS sequence"/>
</dbReference>
<dbReference type="AlphaFoldDB" id="A0A7W6EWQ8"/>
<feature type="transmembrane region" description="Helical" evidence="8">
    <location>
        <begin position="233"/>
        <end position="258"/>
    </location>
</feature>
<reference evidence="10 11" key="1">
    <citation type="submission" date="2020-08" db="EMBL/GenBank/DDBJ databases">
        <title>Genomic Encyclopedia of Type Strains, Phase IV (KMG-IV): sequencing the most valuable type-strain genomes for metagenomic binning, comparative biology and taxonomic classification.</title>
        <authorList>
            <person name="Goeker M."/>
        </authorList>
    </citation>
    <scope>NUCLEOTIDE SEQUENCE [LARGE SCALE GENOMIC DNA]</scope>
    <source>
        <strain evidence="10 11">DSM 14552</strain>
    </source>
</reference>
<keyword evidence="3" id="KW-0328">Glycosyltransferase</keyword>
<feature type="transmembrane region" description="Helical" evidence="8">
    <location>
        <begin position="181"/>
        <end position="202"/>
    </location>
</feature>
<feature type="transmembrane region" description="Helical" evidence="8">
    <location>
        <begin position="59"/>
        <end position="79"/>
    </location>
</feature>
<dbReference type="RefSeq" id="WP_183613691.1">
    <property type="nucleotide sequence ID" value="NZ_JACICY010000005.1"/>
</dbReference>
<dbReference type="GO" id="GO:0016763">
    <property type="term" value="F:pentosyltransferase activity"/>
    <property type="evidence" value="ECO:0007669"/>
    <property type="project" value="TreeGrafter"/>
</dbReference>
<evidence type="ECO:0000256" key="8">
    <source>
        <dbReference type="SAM" id="Phobius"/>
    </source>
</evidence>
<dbReference type="InterPro" id="IPR050297">
    <property type="entry name" value="LipidA_mod_glycosyltrf_83"/>
</dbReference>
<keyword evidence="7 8" id="KW-0472">Membrane</keyword>
<keyword evidence="4" id="KW-0808">Transferase</keyword>
<evidence type="ECO:0000313" key="11">
    <source>
        <dbReference type="Proteomes" id="UP000562395"/>
    </source>
</evidence>
<dbReference type="GO" id="GO:0009103">
    <property type="term" value="P:lipopolysaccharide biosynthetic process"/>
    <property type="evidence" value="ECO:0007669"/>
    <property type="project" value="UniProtKB-ARBA"/>
</dbReference>
<protein>
    <recommendedName>
        <fullName evidence="9">Glycosyltransferase RgtA/B/C/D-like domain-containing protein</fullName>
    </recommendedName>
</protein>
<evidence type="ECO:0000259" key="9">
    <source>
        <dbReference type="Pfam" id="PF13231"/>
    </source>
</evidence>
<evidence type="ECO:0000256" key="6">
    <source>
        <dbReference type="ARBA" id="ARBA00022989"/>
    </source>
</evidence>
<name>A0A7W6EWQ8_9SPHN</name>
<keyword evidence="6 8" id="KW-1133">Transmembrane helix</keyword>
<organism evidence="10 11">
    <name type="scientific">Novosphingobium hassiacum</name>
    <dbReference type="NCBI Taxonomy" id="173676"/>
    <lineage>
        <taxon>Bacteria</taxon>
        <taxon>Pseudomonadati</taxon>
        <taxon>Pseudomonadota</taxon>
        <taxon>Alphaproteobacteria</taxon>
        <taxon>Sphingomonadales</taxon>
        <taxon>Sphingomonadaceae</taxon>
        <taxon>Novosphingobium</taxon>
    </lineage>
</organism>
<evidence type="ECO:0000256" key="4">
    <source>
        <dbReference type="ARBA" id="ARBA00022679"/>
    </source>
</evidence>
<feature type="transmembrane region" description="Helical" evidence="8">
    <location>
        <begin position="85"/>
        <end position="102"/>
    </location>
</feature>
<keyword evidence="2" id="KW-1003">Cell membrane</keyword>
<dbReference type="GO" id="GO:0010041">
    <property type="term" value="P:response to iron(III) ion"/>
    <property type="evidence" value="ECO:0007669"/>
    <property type="project" value="TreeGrafter"/>
</dbReference>
<dbReference type="PANTHER" id="PTHR33908:SF3">
    <property type="entry name" value="UNDECAPRENYL PHOSPHATE-ALPHA-4-AMINO-4-DEOXY-L-ARABINOSE ARABINOSYL TRANSFERASE"/>
    <property type="match status" value="1"/>
</dbReference>
<sequence>MLQIELVWNRPVNWDEFFHLSEAHAFARGELRELLQVFYARGFFWLAWLKIDAVDQIRVARVFMLACEIVTCCAIYATARRFANKTAALLATLAYISAGYVLQHGMSFRADPMAAATLMAALWILLRGRLHIANIITAAFLIGLGFAVTIKIVLYAPAFLAVAWVRWHETADRRDLLRKTAILIFFSIAFAALFTLASWFTLPSAPPPAAREASKSLSSSGTMMFDLGLFPRWPYLLMAMFTAPVLTLAALRAAAVLARSATAPGRNLRIAAWLMLATIGCVSFYANSFPYFYAFILPPVAVVAAIGMEALAKSVSVKFLIAAMLIQAMASSVSTPRSVLPAQKQMLAAVHQIFPQPVAYFDFPGMVPEFSKANFFMTVWGVRKYMAGLEPSLAEAARMQVVPLLIVNQEPLERNQTTPDGAWELKPEDRALLKDGFIPHWGPLWVAGHAFKPRTDQASFTIYAPGTYTLEGGAARIDGAVVAAGQTVQLARGNHLFVRLQNGSVVLRWGDHLARPSMLEPVGPVLKDF</sequence>
<evidence type="ECO:0000256" key="5">
    <source>
        <dbReference type="ARBA" id="ARBA00022692"/>
    </source>
</evidence>
<evidence type="ECO:0000256" key="1">
    <source>
        <dbReference type="ARBA" id="ARBA00004651"/>
    </source>
</evidence>
<feature type="transmembrane region" description="Helical" evidence="8">
    <location>
        <begin position="270"/>
        <end position="286"/>
    </location>
</feature>
<accession>A0A7W6EWQ8</accession>
<gene>
    <name evidence="10" type="ORF">GGQ88_002532</name>
</gene>
<proteinExistence type="predicted"/>
<feature type="transmembrane region" description="Helical" evidence="8">
    <location>
        <begin position="132"/>
        <end position="160"/>
    </location>
</feature>
<evidence type="ECO:0000256" key="7">
    <source>
        <dbReference type="ARBA" id="ARBA00023136"/>
    </source>
</evidence>
<comment type="subcellular location">
    <subcellularLocation>
        <location evidence="1">Cell membrane</location>
        <topology evidence="1">Multi-pass membrane protein</topology>
    </subcellularLocation>
</comment>
<comment type="caution">
    <text evidence="10">The sequence shown here is derived from an EMBL/GenBank/DDBJ whole genome shotgun (WGS) entry which is preliminary data.</text>
</comment>
<dbReference type="GO" id="GO:0005886">
    <property type="term" value="C:plasma membrane"/>
    <property type="evidence" value="ECO:0007669"/>
    <property type="project" value="UniProtKB-SubCell"/>
</dbReference>
<evidence type="ECO:0000256" key="3">
    <source>
        <dbReference type="ARBA" id="ARBA00022676"/>
    </source>
</evidence>
<evidence type="ECO:0000313" key="10">
    <source>
        <dbReference type="EMBL" id="MBB3861260.1"/>
    </source>
</evidence>
<dbReference type="PANTHER" id="PTHR33908">
    <property type="entry name" value="MANNOSYLTRANSFERASE YKCB-RELATED"/>
    <property type="match status" value="1"/>
</dbReference>